<dbReference type="Gene3D" id="3.40.50.1580">
    <property type="entry name" value="Nucleoside phosphorylase domain"/>
    <property type="match status" value="1"/>
</dbReference>
<dbReference type="InterPro" id="IPR001789">
    <property type="entry name" value="Sig_transdc_resp-reg_receiver"/>
</dbReference>
<accession>A0ABT1QV46</accession>
<evidence type="ECO:0000256" key="1">
    <source>
        <dbReference type="PROSITE-ProRule" id="PRU00169"/>
    </source>
</evidence>
<evidence type="ECO:0000313" key="3">
    <source>
        <dbReference type="EMBL" id="MCQ4166163.1"/>
    </source>
</evidence>
<dbReference type="PANTHER" id="PTHR46832:SF1">
    <property type="entry name" value="5'-METHYLTHIOADENOSINE_S-ADENOSYLHOMOCYSTEINE NUCLEOSIDASE"/>
    <property type="match status" value="1"/>
</dbReference>
<dbReference type="Gene3D" id="3.40.50.2300">
    <property type="match status" value="1"/>
</dbReference>
<dbReference type="SUPFAM" id="SSF53167">
    <property type="entry name" value="Purine and uridine phosphorylases"/>
    <property type="match status" value="1"/>
</dbReference>
<dbReference type="RefSeq" id="WP_255915350.1">
    <property type="nucleotide sequence ID" value="NZ_JANFQO010000014.1"/>
</dbReference>
<evidence type="ECO:0000313" key="4">
    <source>
        <dbReference type="Proteomes" id="UP001165498"/>
    </source>
</evidence>
<dbReference type="InterPro" id="IPR000845">
    <property type="entry name" value="Nucleoside_phosphorylase_d"/>
</dbReference>
<protein>
    <recommendedName>
        <fullName evidence="2">Response regulatory domain-containing protein</fullName>
    </recommendedName>
</protein>
<dbReference type="SUPFAM" id="SSF52172">
    <property type="entry name" value="CheY-like"/>
    <property type="match status" value="1"/>
</dbReference>
<proteinExistence type="predicted"/>
<keyword evidence="1" id="KW-0597">Phosphoprotein</keyword>
<dbReference type="Pfam" id="PF01048">
    <property type="entry name" value="PNP_UDP_1"/>
    <property type="match status" value="1"/>
</dbReference>
<dbReference type="PANTHER" id="PTHR46832">
    <property type="entry name" value="5'-METHYLTHIOADENOSINE/S-ADENOSYLHOMOCYSTEINE NUCLEOSIDASE"/>
    <property type="match status" value="1"/>
</dbReference>
<sequence>MKILLADDNVLRIRKIVEHLTTKLGLPRESIVDKRTASDAREYLRAEQVDLLLLDILLPNRVESVESADASITLLTEIVEKKSLKKPTKVVGITAYADVAASQSKYFGAETWVVVETSEVEDGWLDRISNCVAYLLSCVSQTEARSYQTDVVVLTALKDPEMIAIRNLPWRWGAEEPIDDSTFISRGTFESGGASHSVVCAVAERMGMLSTALLAAKLIEKLRPRLLVMPGICAGIGKNIREGDVIFADCAWDYQSGKFTTVASTSLEGFEIDPHMIQAPREVSTRIDQLQADEEMLTRIWRRWPERPSQPPKLVRAPVASGSAVVADERVVTNVLRQHRKAKGLEMELYGLYLAGQTCDSPRPYTFGIKAICDFADGKKADGYQKYAAYVSAEVLAEFLKRYYADLPRR</sequence>
<dbReference type="EMBL" id="JANFQO010000014">
    <property type="protein sequence ID" value="MCQ4166163.1"/>
    <property type="molecule type" value="Genomic_DNA"/>
</dbReference>
<reference evidence="3" key="1">
    <citation type="submission" date="2022-07" db="EMBL/GenBank/DDBJ databases">
        <title>Tahibacter sp., a new gammaproteobacterium isolated from the silt sample collected at pig farm.</title>
        <authorList>
            <person name="Chen H."/>
        </authorList>
    </citation>
    <scope>NUCLEOTIDE SEQUENCE</scope>
    <source>
        <strain evidence="3">P2K</strain>
    </source>
</reference>
<keyword evidence="4" id="KW-1185">Reference proteome</keyword>
<feature type="domain" description="Response regulatory" evidence="2">
    <location>
        <begin position="2"/>
        <end position="130"/>
    </location>
</feature>
<dbReference type="InterPro" id="IPR011006">
    <property type="entry name" value="CheY-like_superfamily"/>
</dbReference>
<feature type="modified residue" description="4-aspartylphosphate" evidence="1">
    <location>
        <position position="55"/>
    </location>
</feature>
<name>A0ABT1QV46_9GAMM</name>
<dbReference type="PROSITE" id="PS50110">
    <property type="entry name" value="RESPONSE_REGULATORY"/>
    <property type="match status" value="1"/>
</dbReference>
<evidence type="ECO:0000259" key="2">
    <source>
        <dbReference type="PROSITE" id="PS50110"/>
    </source>
</evidence>
<comment type="caution">
    <text evidence="3">The sequence shown here is derived from an EMBL/GenBank/DDBJ whole genome shotgun (WGS) entry which is preliminary data.</text>
</comment>
<organism evidence="3 4">
    <name type="scientific">Tahibacter harae</name>
    <dbReference type="NCBI Taxonomy" id="2963937"/>
    <lineage>
        <taxon>Bacteria</taxon>
        <taxon>Pseudomonadati</taxon>
        <taxon>Pseudomonadota</taxon>
        <taxon>Gammaproteobacteria</taxon>
        <taxon>Lysobacterales</taxon>
        <taxon>Rhodanobacteraceae</taxon>
        <taxon>Tahibacter</taxon>
    </lineage>
</organism>
<dbReference type="Proteomes" id="UP001165498">
    <property type="component" value="Unassembled WGS sequence"/>
</dbReference>
<dbReference type="InterPro" id="IPR035994">
    <property type="entry name" value="Nucleoside_phosphorylase_sf"/>
</dbReference>
<gene>
    <name evidence="3" type="ORF">NM961_15685</name>
</gene>